<protein>
    <submittedName>
        <fullName evidence="1">Uncharacterized protein</fullName>
    </submittedName>
</protein>
<keyword evidence="2" id="KW-1185">Reference proteome</keyword>
<evidence type="ECO:0000313" key="2">
    <source>
        <dbReference type="Proteomes" id="UP000254000"/>
    </source>
</evidence>
<dbReference type="RefSeq" id="WP_015538734.1">
    <property type="nucleotide sequence ID" value="NZ_CABMMS010000003.1"/>
</dbReference>
<sequence length="164" mass="18151">MFKRKEVEEMRDTVYYKDGDEITFGSVQNALAAQASEARLPMAFRMDHIKEGALMGDTTPCLVVFHPEHPTDYYNMLITIGRQGAYALVSVYAAGKSKQMGKFNRSTVGKSMIEDVLAGKASGVDLAIGVIGGLSGSFGKNKSKHQEEQFYYQLCMEIFDQVLS</sequence>
<name>A0A369M419_9ACTN</name>
<proteinExistence type="predicted"/>
<accession>A0A369M419</accession>
<comment type="caution">
    <text evidence="1">The sequence shown here is derived from an EMBL/GenBank/DDBJ whole genome shotgun (WGS) entry which is preliminary data.</text>
</comment>
<dbReference type="OrthoDB" id="3199398at2"/>
<reference evidence="1 2" key="1">
    <citation type="journal article" date="2018" name="Elife">
        <title>Discovery and characterization of a prevalent human gut bacterial enzyme sufficient for the inactivation of a family of plant toxins.</title>
        <authorList>
            <person name="Koppel N."/>
            <person name="Bisanz J.E."/>
            <person name="Pandelia M.E."/>
            <person name="Turnbaugh P.J."/>
            <person name="Balskus E.P."/>
        </authorList>
    </citation>
    <scope>NUCLEOTIDE SEQUENCE [LARGE SCALE GENOMIC DNA]</scope>
    <source>
        <strain evidence="1 2">3C</strain>
    </source>
</reference>
<organism evidence="1 2">
    <name type="scientific">Gordonibacter pamelaeae</name>
    <dbReference type="NCBI Taxonomy" id="471189"/>
    <lineage>
        <taxon>Bacteria</taxon>
        <taxon>Bacillati</taxon>
        <taxon>Actinomycetota</taxon>
        <taxon>Coriobacteriia</taxon>
        <taxon>Eggerthellales</taxon>
        <taxon>Eggerthellaceae</taxon>
        <taxon>Gordonibacter</taxon>
    </lineage>
</organism>
<evidence type="ECO:0000313" key="1">
    <source>
        <dbReference type="EMBL" id="RDB65619.1"/>
    </source>
</evidence>
<dbReference type="EMBL" id="PPTS01000003">
    <property type="protein sequence ID" value="RDB65619.1"/>
    <property type="molecule type" value="Genomic_DNA"/>
</dbReference>
<dbReference type="Proteomes" id="UP000254000">
    <property type="component" value="Unassembled WGS sequence"/>
</dbReference>
<gene>
    <name evidence="1" type="ORF">C1877_05690</name>
</gene>
<dbReference type="AlphaFoldDB" id="A0A369M419"/>
<dbReference type="GeneID" id="78359197"/>